<sequence length="348" mass="39156">MAMIHLGTMLKDRSHASSQDAIRALELAKSWELDGELLRPLGKEIPKSELLKRTKASPLKLMALDLPFDTIEPIGLPELPPQRWTDLPIEIHERETAIATEQTISKLRDKRVVRIYTDGSETAENLGAAFTVFPFSGTSEESFAGSARMDHNQFGIVEAELNAIKLGLEAWEIRHLKRIDLFSDSQAALKRLQREWRRDHAPLQHLTQPIRACIMRLQRQGCKIRLRWILGHSDVAGNEAADQLAKATVKEAEATSAEFGSLSLLRSTAKEAATRAQQLSWQYLGTESLQKISPSFAVNNMTLIPDAHSRLIVLLLRFRSNVLPFASWRADDKKACSSVQIQHFWGPQ</sequence>
<reference evidence="9 10" key="1">
    <citation type="submission" date="2018-03" db="EMBL/GenBank/DDBJ databases">
        <authorList>
            <person name="Guldener U."/>
        </authorList>
    </citation>
    <scope>NUCLEOTIDE SEQUENCE [LARGE SCALE GENOMIC DNA]</scope>
    <source>
        <strain evidence="9 10">NBRC100155</strain>
    </source>
</reference>
<dbReference type="InterPro" id="IPR050092">
    <property type="entry name" value="RNase_H"/>
</dbReference>
<dbReference type="EMBL" id="OOIN01000039">
    <property type="protein sequence ID" value="SPO31634.1"/>
    <property type="molecule type" value="Genomic_DNA"/>
</dbReference>
<gene>
    <name evidence="9" type="ORF">UTRI_06330_B</name>
</gene>
<accession>A0A5C3ELW1</accession>
<dbReference type="OrthoDB" id="3265515at2759"/>
<evidence type="ECO:0000256" key="3">
    <source>
        <dbReference type="ARBA" id="ARBA00012180"/>
    </source>
</evidence>
<evidence type="ECO:0000256" key="6">
    <source>
        <dbReference type="ARBA" id="ARBA00022759"/>
    </source>
</evidence>
<evidence type="ECO:0000313" key="9">
    <source>
        <dbReference type="EMBL" id="SPO31634.1"/>
    </source>
</evidence>
<dbReference type="SUPFAM" id="SSF53098">
    <property type="entry name" value="Ribonuclease H-like"/>
    <property type="match status" value="1"/>
</dbReference>
<dbReference type="InterPro" id="IPR036397">
    <property type="entry name" value="RNaseH_sf"/>
</dbReference>
<dbReference type="GO" id="GO:0003676">
    <property type="term" value="F:nucleic acid binding"/>
    <property type="evidence" value="ECO:0007669"/>
    <property type="project" value="InterPro"/>
</dbReference>
<dbReference type="GO" id="GO:0046872">
    <property type="term" value="F:metal ion binding"/>
    <property type="evidence" value="ECO:0007669"/>
    <property type="project" value="UniProtKB-KW"/>
</dbReference>
<evidence type="ECO:0000256" key="1">
    <source>
        <dbReference type="ARBA" id="ARBA00000077"/>
    </source>
</evidence>
<keyword evidence="6" id="KW-0255">Endonuclease</keyword>
<keyword evidence="7" id="KW-0378">Hydrolase</keyword>
<keyword evidence="10" id="KW-1185">Reference proteome</keyword>
<dbReference type="InterPro" id="IPR002156">
    <property type="entry name" value="RNaseH_domain"/>
</dbReference>
<dbReference type="GO" id="GO:0043137">
    <property type="term" value="P:DNA replication, removal of RNA primer"/>
    <property type="evidence" value="ECO:0007669"/>
    <property type="project" value="TreeGrafter"/>
</dbReference>
<keyword evidence="4" id="KW-0540">Nuclease</keyword>
<dbReference type="GO" id="GO:0004523">
    <property type="term" value="F:RNA-DNA hybrid ribonuclease activity"/>
    <property type="evidence" value="ECO:0007669"/>
    <property type="project" value="UniProtKB-EC"/>
</dbReference>
<dbReference type="PANTHER" id="PTHR10642:SF26">
    <property type="entry name" value="RIBONUCLEASE H1"/>
    <property type="match status" value="1"/>
</dbReference>
<dbReference type="Proteomes" id="UP000324022">
    <property type="component" value="Unassembled WGS sequence"/>
</dbReference>
<name>A0A5C3ELW1_9BASI</name>
<dbReference type="PROSITE" id="PS50879">
    <property type="entry name" value="RNASE_H_1"/>
    <property type="match status" value="1"/>
</dbReference>
<evidence type="ECO:0000259" key="8">
    <source>
        <dbReference type="PROSITE" id="PS50879"/>
    </source>
</evidence>
<evidence type="ECO:0000313" key="10">
    <source>
        <dbReference type="Proteomes" id="UP000324022"/>
    </source>
</evidence>
<dbReference type="EC" id="3.1.26.4" evidence="3"/>
<comment type="catalytic activity">
    <reaction evidence="1">
        <text>Endonucleolytic cleavage to 5'-phosphomonoester.</text>
        <dbReference type="EC" id="3.1.26.4"/>
    </reaction>
</comment>
<evidence type="ECO:0000256" key="7">
    <source>
        <dbReference type="ARBA" id="ARBA00022801"/>
    </source>
</evidence>
<dbReference type="Pfam" id="PF00075">
    <property type="entry name" value="RNase_H"/>
    <property type="match status" value="1"/>
</dbReference>
<organism evidence="9 10">
    <name type="scientific">Ustilago trichophora</name>
    <dbReference type="NCBI Taxonomy" id="86804"/>
    <lineage>
        <taxon>Eukaryota</taxon>
        <taxon>Fungi</taxon>
        <taxon>Dikarya</taxon>
        <taxon>Basidiomycota</taxon>
        <taxon>Ustilaginomycotina</taxon>
        <taxon>Ustilaginomycetes</taxon>
        <taxon>Ustilaginales</taxon>
        <taxon>Ustilaginaceae</taxon>
        <taxon>Ustilago</taxon>
    </lineage>
</organism>
<feature type="domain" description="RNase H type-1" evidence="8">
    <location>
        <begin position="109"/>
        <end position="250"/>
    </location>
</feature>
<evidence type="ECO:0000256" key="2">
    <source>
        <dbReference type="ARBA" id="ARBA00005300"/>
    </source>
</evidence>
<comment type="similarity">
    <text evidence="2">Belongs to the RNase H family.</text>
</comment>
<dbReference type="CDD" id="cd09276">
    <property type="entry name" value="Rnase_HI_RT_non_LTR"/>
    <property type="match status" value="1"/>
</dbReference>
<dbReference type="InterPro" id="IPR012337">
    <property type="entry name" value="RNaseH-like_sf"/>
</dbReference>
<dbReference type="AlphaFoldDB" id="A0A5C3ELW1"/>
<evidence type="ECO:0000256" key="4">
    <source>
        <dbReference type="ARBA" id="ARBA00022722"/>
    </source>
</evidence>
<proteinExistence type="inferred from homology"/>
<dbReference type="PANTHER" id="PTHR10642">
    <property type="entry name" value="RIBONUCLEASE H1"/>
    <property type="match status" value="1"/>
</dbReference>
<dbReference type="Gene3D" id="3.30.420.10">
    <property type="entry name" value="Ribonuclease H-like superfamily/Ribonuclease H"/>
    <property type="match status" value="1"/>
</dbReference>
<protein>
    <recommendedName>
        <fullName evidence="3">ribonuclease H</fullName>
        <ecNumber evidence="3">3.1.26.4</ecNumber>
    </recommendedName>
</protein>
<evidence type="ECO:0000256" key="5">
    <source>
        <dbReference type="ARBA" id="ARBA00022723"/>
    </source>
</evidence>
<keyword evidence="5" id="KW-0479">Metal-binding</keyword>